<protein>
    <submittedName>
        <fullName evidence="1">Uncharacterized protein</fullName>
    </submittedName>
</protein>
<dbReference type="EMBL" id="QYAZ01000001">
    <property type="protein sequence ID" value="KAB8123067.1"/>
    <property type="molecule type" value="Genomic_DNA"/>
</dbReference>
<name>A0ABQ6VS98_9PROT</name>
<dbReference type="RefSeq" id="WP_153467613.1">
    <property type="nucleotide sequence ID" value="NZ_QYAZ01000001.1"/>
</dbReference>
<accession>A0ABQ6VS98</accession>
<comment type="caution">
    <text evidence="1">The sequence shown here is derived from an EMBL/GenBank/DDBJ whole genome shotgun (WGS) entry which is preliminary data.</text>
</comment>
<evidence type="ECO:0000313" key="2">
    <source>
        <dbReference type="Proteomes" id="UP000427842"/>
    </source>
</evidence>
<organism evidence="1 2">
    <name type="scientific">Komagataeibacter medellinensis</name>
    <dbReference type="NCBI Taxonomy" id="1177712"/>
    <lineage>
        <taxon>Bacteria</taxon>
        <taxon>Pseudomonadati</taxon>
        <taxon>Pseudomonadota</taxon>
        <taxon>Alphaproteobacteria</taxon>
        <taxon>Acetobacterales</taxon>
        <taxon>Acetobacteraceae</taxon>
        <taxon>Komagataeibacter</taxon>
    </lineage>
</organism>
<sequence length="163" mass="17761">MPDNNETVAGYLLPATITAEQIKNACAANGYSMMFVATDENPERMLMHIITALGHPVFRGLRVDTAAQIRAISGAAELDCCAFNPSVVRDDEWTDVVCRSDMDNARAGDLATIQNTDRQCAALRQTVIRLTTALAQISNAPPTIYDARNFRAIARDALFVGEK</sequence>
<dbReference type="Proteomes" id="UP000427842">
    <property type="component" value="Unassembled WGS sequence"/>
</dbReference>
<keyword evidence="2" id="KW-1185">Reference proteome</keyword>
<reference evidence="1 2" key="1">
    <citation type="submission" date="2018-09" db="EMBL/GenBank/DDBJ databases">
        <title>Genome sequence and characterization of the bcs clusters for the production of nanocellulose from the low pH resistant strain Komagataeibacter medellinensis ID13488.</title>
        <authorList>
            <person name="Hernandez-Arriaga A.M."/>
            <person name="Del Cerro C."/>
            <person name="Urbina L."/>
            <person name="Eceiza A."/>
            <person name="Retegi A."/>
            <person name="Prieto M.A."/>
        </authorList>
    </citation>
    <scope>NUCLEOTIDE SEQUENCE [LARGE SCALE GENOMIC DNA]</scope>
    <source>
        <strain evidence="1 2">ID13488</strain>
    </source>
</reference>
<evidence type="ECO:0000313" key="1">
    <source>
        <dbReference type="EMBL" id="KAB8123067.1"/>
    </source>
</evidence>
<proteinExistence type="predicted"/>
<gene>
    <name evidence="1" type="ORF">D3W54_01215</name>
</gene>